<dbReference type="EMBL" id="EU144044">
    <property type="protein sequence ID" value="ABV60370.1"/>
    <property type="molecule type" value="mRNA"/>
</dbReference>
<name>A8D8Y3_9CARY</name>
<dbReference type="InterPro" id="IPR025886">
    <property type="entry name" value="PP2-like"/>
</dbReference>
<accession>A8D8Y3</accession>
<reference evidence="1" key="1">
    <citation type="submission" date="2007-09" db="EMBL/GenBank/DDBJ databases">
        <title>Cloning and expression of lectin gene from Limonium bicolor.</title>
        <authorList>
            <person name="Wang Y."/>
            <person name="Qi X."/>
            <person name="Yang C."/>
        </authorList>
    </citation>
    <scope>NUCLEOTIDE SEQUENCE</scope>
</reference>
<dbReference type="PANTHER" id="PTHR48478">
    <property type="entry name" value="LECTIN-LIKE"/>
    <property type="match status" value="1"/>
</dbReference>
<organism evidence="1">
    <name type="scientific">Limonium bicolor</name>
    <dbReference type="NCBI Taxonomy" id="293754"/>
    <lineage>
        <taxon>Eukaryota</taxon>
        <taxon>Viridiplantae</taxon>
        <taxon>Streptophyta</taxon>
        <taxon>Embryophyta</taxon>
        <taxon>Tracheophyta</taxon>
        <taxon>Spermatophyta</taxon>
        <taxon>Magnoliopsida</taxon>
        <taxon>eudicotyledons</taxon>
        <taxon>Gunneridae</taxon>
        <taxon>Pentapetalae</taxon>
        <taxon>Caryophyllales</taxon>
        <taxon>Plumbaginaceae</taxon>
        <taxon>Limonium</taxon>
    </lineage>
</organism>
<dbReference type="PANTHER" id="PTHR48478:SF1">
    <property type="entry name" value="LECTIN-LIKE"/>
    <property type="match status" value="1"/>
</dbReference>
<protein>
    <submittedName>
        <fullName evidence="1">Lectin</fullName>
    </submittedName>
</protein>
<sequence length="221" mass="24992">MAQCQVRNPVATNNQCLKTKCKNVLRGHNQPVDHLCDNDLISTLKKGVLVNGNTLFWADETLRLSCEKFARALSITWGSNCEYWAYKKEKHRSGNNIEVAELLNVCWLEVQGTFNANILAPCTEYEVVFDIKMTNCASGWDFPVKFTLNTPDGCKIESQKCMKQYIGKCNYQEINIGKFRTGSFPNPCESTVGFKLQELNGQWKRGLIVRGVIVRPVKGLC</sequence>
<evidence type="ECO:0000313" key="1">
    <source>
        <dbReference type="EMBL" id="ABV60370.1"/>
    </source>
</evidence>
<dbReference type="AlphaFoldDB" id="A8D8Y3"/>
<dbReference type="Pfam" id="PF14299">
    <property type="entry name" value="PP2"/>
    <property type="match status" value="1"/>
</dbReference>
<proteinExistence type="evidence at transcript level"/>
<dbReference type="InterPro" id="IPR052147">
    <property type="entry name" value="PP2-like/Lectin"/>
</dbReference>
<dbReference type="GO" id="GO:0030246">
    <property type="term" value="F:carbohydrate binding"/>
    <property type="evidence" value="ECO:0007669"/>
    <property type="project" value="InterPro"/>
</dbReference>